<accession>E0VK52</accession>
<dbReference type="InterPro" id="IPR028994">
    <property type="entry name" value="Integrin_alpha_N"/>
</dbReference>
<evidence type="ECO:0000256" key="3">
    <source>
        <dbReference type="ARBA" id="ARBA00022692"/>
    </source>
</evidence>
<name>E0VK52_PEDHC</name>
<dbReference type="PANTHER" id="PTHR13412:SF0">
    <property type="entry name" value="T-CELL IMMUNOMODULATORY PROTEIN"/>
    <property type="match status" value="1"/>
</dbReference>
<dbReference type="eggNOG" id="KOG4550">
    <property type="taxonomic scope" value="Eukaryota"/>
</dbReference>
<organism>
    <name type="scientific">Pediculus humanus subsp. corporis</name>
    <name type="common">Body louse</name>
    <dbReference type="NCBI Taxonomy" id="121224"/>
    <lineage>
        <taxon>Eukaryota</taxon>
        <taxon>Metazoa</taxon>
        <taxon>Ecdysozoa</taxon>
        <taxon>Arthropoda</taxon>
        <taxon>Hexapoda</taxon>
        <taxon>Insecta</taxon>
        <taxon>Pterygota</taxon>
        <taxon>Neoptera</taxon>
        <taxon>Paraneoptera</taxon>
        <taxon>Psocodea</taxon>
        <taxon>Troctomorpha</taxon>
        <taxon>Phthiraptera</taxon>
        <taxon>Anoplura</taxon>
        <taxon>Pediculidae</taxon>
        <taxon>Pediculus</taxon>
    </lineage>
</organism>
<dbReference type="Pfam" id="PF13517">
    <property type="entry name" value="FG-GAP_3"/>
    <property type="match status" value="1"/>
</dbReference>
<proteinExistence type="inferred from homology"/>
<comment type="similarity">
    <text evidence="2">Belongs to the TIP family.</text>
</comment>
<evidence type="ECO:0000259" key="10">
    <source>
        <dbReference type="Pfam" id="PF23122"/>
    </source>
</evidence>
<feature type="chain" id="PRO_5014570129" description="T-cell immunomodulatory protein TIP C2 domain-containing protein" evidence="9">
    <location>
        <begin position="22"/>
        <end position="568"/>
    </location>
</feature>
<dbReference type="PANTHER" id="PTHR13412">
    <property type="entry name" value="T-CELL IMMUNOMODULATORY PROTEIN HOMOLOG"/>
    <property type="match status" value="1"/>
</dbReference>
<keyword evidence="13" id="KW-1185">Reference proteome</keyword>
<evidence type="ECO:0000313" key="12">
    <source>
        <dbReference type="EnsemblMetazoa" id="PHUM256960-PA"/>
    </source>
</evidence>
<dbReference type="InterPro" id="IPR057089">
    <property type="entry name" value="C2_TIP"/>
</dbReference>
<dbReference type="OMA" id="PGDWIPW"/>
<dbReference type="AlphaFoldDB" id="E0VK52"/>
<dbReference type="HOGENOM" id="CLU_020272_2_0_1"/>
<evidence type="ECO:0000256" key="7">
    <source>
        <dbReference type="ARBA" id="ARBA00023180"/>
    </source>
</evidence>
<dbReference type="FunCoup" id="E0VK52">
    <property type="interactions" value="514"/>
</dbReference>
<feature type="signal peptide" evidence="9">
    <location>
        <begin position="1"/>
        <end position="21"/>
    </location>
</feature>
<keyword evidence="6 8" id="KW-0472">Membrane</keyword>
<evidence type="ECO:0000256" key="1">
    <source>
        <dbReference type="ARBA" id="ARBA00004479"/>
    </source>
</evidence>
<dbReference type="InParanoid" id="E0VK52"/>
<evidence type="ECO:0000256" key="5">
    <source>
        <dbReference type="ARBA" id="ARBA00022989"/>
    </source>
</evidence>
<dbReference type="EMBL" id="AAZO01002977">
    <property type="status" value="NOT_ANNOTATED_CDS"/>
    <property type="molecule type" value="Genomic_DNA"/>
</dbReference>
<feature type="transmembrane region" description="Helical" evidence="8">
    <location>
        <begin position="522"/>
        <end position="546"/>
    </location>
</feature>
<dbReference type="RefSeq" id="XP_002426496.1">
    <property type="nucleotide sequence ID" value="XM_002426451.1"/>
</dbReference>
<keyword evidence="3 8" id="KW-0812">Transmembrane</keyword>
<reference evidence="11" key="1">
    <citation type="submission" date="2007-04" db="EMBL/GenBank/DDBJ databases">
        <title>Annotation of Pediculus humanus corporis strain USDA.</title>
        <authorList>
            <person name="Kirkness E."/>
            <person name="Hannick L."/>
            <person name="Hass B."/>
            <person name="Bruggner R."/>
            <person name="Lawson D."/>
            <person name="Bidwell S."/>
            <person name="Joardar V."/>
            <person name="Caler E."/>
            <person name="Walenz B."/>
            <person name="Inman J."/>
            <person name="Schobel S."/>
            <person name="Galinsky K."/>
            <person name="Amedeo P."/>
            <person name="Strausberg R."/>
        </authorList>
    </citation>
    <scope>NUCLEOTIDE SEQUENCE</scope>
    <source>
        <strain evidence="11">USDA</strain>
    </source>
</reference>
<dbReference type="Gene3D" id="2.130.10.130">
    <property type="entry name" value="Integrin alpha, N-terminal"/>
    <property type="match status" value="1"/>
</dbReference>
<dbReference type="GO" id="GO:0005886">
    <property type="term" value="C:plasma membrane"/>
    <property type="evidence" value="ECO:0007669"/>
    <property type="project" value="TreeGrafter"/>
</dbReference>
<dbReference type="EMBL" id="DS235239">
    <property type="protein sequence ID" value="EEB13758.1"/>
    <property type="molecule type" value="Genomic_DNA"/>
</dbReference>
<gene>
    <name evidence="12" type="primary">8235229</name>
    <name evidence="11" type="ORF">Phum_PHUM256960</name>
</gene>
<evidence type="ECO:0000256" key="4">
    <source>
        <dbReference type="ARBA" id="ARBA00022729"/>
    </source>
</evidence>
<dbReference type="EnsemblMetazoa" id="PHUM256960-RA">
    <property type="protein sequence ID" value="PHUM256960-PA"/>
    <property type="gene ID" value="PHUM256960"/>
</dbReference>
<dbReference type="VEuPathDB" id="VectorBase:PHUM256960"/>
<evidence type="ECO:0000313" key="13">
    <source>
        <dbReference type="Proteomes" id="UP000009046"/>
    </source>
</evidence>
<reference evidence="11" key="2">
    <citation type="submission" date="2007-04" db="EMBL/GenBank/DDBJ databases">
        <title>The genome of the human body louse.</title>
        <authorList>
            <consortium name="The Human Body Louse Genome Consortium"/>
            <person name="Kirkness E."/>
            <person name="Walenz B."/>
            <person name="Hass B."/>
            <person name="Bruggner R."/>
            <person name="Strausberg R."/>
        </authorList>
    </citation>
    <scope>NUCLEOTIDE SEQUENCE</scope>
    <source>
        <strain evidence="11">USDA</strain>
    </source>
</reference>
<reference evidence="12" key="3">
    <citation type="submission" date="2021-02" db="UniProtKB">
        <authorList>
            <consortium name="EnsemblMetazoa"/>
        </authorList>
    </citation>
    <scope>IDENTIFICATION</scope>
    <source>
        <strain evidence="12">USDA</strain>
    </source>
</reference>
<feature type="domain" description="T-cell immunomodulatory protein TIP C2" evidence="10">
    <location>
        <begin position="423"/>
        <end position="516"/>
    </location>
</feature>
<dbReference type="Pfam" id="PF23122">
    <property type="entry name" value="C2_ITFG1"/>
    <property type="match status" value="1"/>
</dbReference>
<dbReference type="InterPro" id="IPR013517">
    <property type="entry name" value="FG-GAP"/>
</dbReference>
<comment type="subcellular location">
    <subcellularLocation>
        <location evidence="1">Membrane</location>
        <topology evidence="1">Single-pass type I membrane protein</topology>
    </subcellularLocation>
</comment>
<dbReference type="Proteomes" id="UP000009046">
    <property type="component" value="Unassembled WGS sequence"/>
</dbReference>
<keyword evidence="4 9" id="KW-0732">Signal</keyword>
<keyword evidence="7" id="KW-0325">Glycoprotein</keyword>
<dbReference type="SUPFAM" id="SSF69318">
    <property type="entry name" value="Integrin alpha N-terminal domain"/>
    <property type="match status" value="1"/>
</dbReference>
<evidence type="ECO:0000256" key="9">
    <source>
        <dbReference type="SAM" id="SignalP"/>
    </source>
</evidence>
<protein>
    <recommendedName>
        <fullName evidence="10">T-cell immunomodulatory protein TIP C2 domain-containing protein</fullName>
    </recommendedName>
</protein>
<evidence type="ECO:0000313" key="11">
    <source>
        <dbReference type="EMBL" id="EEB13758.1"/>
    </source>
</evidence>
<evidence type="ECO:0000256" key="8">
    <source>
        <dbReference type="SAM" id="Phobius"/>
    </source>
</evidence>
<sequence>MLWIASLFVFANINLLLNVLATTDITFQVFEKDTEILPAAFGDFNSDEITDLFVLRNKSKTIEILLGSNEGTPLLKAADLKCTFNNSSITNVVPGDFNGDALMDVLVTTKNIKNEKNLNVHLLWGSGTSLNCSFNESKPFLTLKGEPLAIDCNRDFIIDLFGVDEYGRRGIWVFNKNSQPVFQNLRSEGKNSYKIRDPHSNAFLDLNNDNIPDLFLTAQNQESYVFEEWYGLLESPYFFFNRLIKPPQDVRYKLGQSVFLDLELKGKLDLVVPVIDKVNPRILVYAHDNWKELNVNFKNENNIWHFMENGLPFSKSVILRGGDYNMDGYPDLLAILTTGNLNRTFLLENVPCSTGCNNFSRSFQINWNGFGNNLNDTAAGVFYDIFQDGILDILLIRKHKNESLSNQNYSKEIGRFKTNKNTFGTNLPGPKVSYKTVDQDGYERTGVSSQLPQSAHFSLNLPYIMFSLGRTPNFVDNITIGFASKHRDLFQVIPNSQMVVIPVQIDNPAKWKVQLFVTPSKIILLSSVALFGTCILIIMIIFFLHWKEKKVDRLERLQEAHRFNFDAM</sequence>
<evidence type="ECO:0000256" key="2">
    <source>
        <dbReference type="ARBA" id="ARBA00006496"/>
    </source>
</evidence>
<dbReference type="InterPro" id="IPR024881">
    <property type="entry name" value="Tip"/>
</dbReference>
<keyword evidence="5 8" id="KW-1133">Transmembrane helix</keyword>
<dbReference type="OrthoDB" id="10250728at2759"/>
<dbReference type="CTD" id="8235229"/>
<evidence type="ECO:0000256" key="6">
    <source>
        <dbReference type="ARBA" id="ARBA00023136"/>
    </source>
</evidence>
<dbReference type="KEGG" id="phu:Phum_PHUM256960"/>
<dbReference type="GeneID" id="8235229"/>